<dbReference type="Gene3D" id="1.10.540.10">
    <property type="entry name" value="Acyl-CoA dehydrogenase/oxidase, N-terminal domain"/>
    <property type="match status" value="1"/>
</dbReference>
<dbReference type="AlphaFoldDB" id="A0A8J8T265"/>
<gene>
    <name evidence="9" type="ORF">FGO68_gene537</name>
</gene>
<feature type="domain" description="Acyl-CoA dehydrogenase/oxidase C-terminal" evidence="6">
    <location>
        <begin position="262"/>
        <end position="403"/>
    </location>
</feature>
<dbReference type="SUPFAM" id="SSF56645">
    <property type="entry name" value="Acyl-CoA dehydrogenase NM domain-like"/>
    <property type="match status" value="1"/>
</dbReference>
<dbReference type="GO" id="GO:0003995">
    <property type="term" value="F:acyl-CoA dehydrogenase activity"/>
    <property type="evidence" value="ECO:0007669"/>
    <property type="project" value="InterPro"/>
</dbReference>
<dbReference type="GO" id="GO:0005777">
    <property type="term" value="C:peroxisome"/>
    <property type="evidence" value="ECO:0007669"/>
    <property type="project" value="TreeGrafter"/>
</dbReference>
<evidence type="ECO:0000256" key="4">
    <source>
        <dbReference type="ARBA" id="ARBA00022827"/>
    </source>
</evidence>
<dbReference type="GO" id="GO:0006635">
    <property type="term" value="P:fatty acid beta-oxidation"/>
    <property type="evidence" value="ECO:0007669"/>
    <property type="project" value="InterPro"/>
</dbReference>
<dbReference type="InterPro" id="IPR045008">
    <property type="entry name" value="ACX4-like"/>
</dbReference>
<dbReference type="GO" id="GO:0050660">
    <property type="term" value="F:flavin adenine dinucleotide binding"/>
    <property type="evidence" value="ECO:0007669"/>
    <property type="project" value="InterPro"/>
</dbReference>
<evidence type="ECO:0000259" key="6">
    <source>
        <dbReference type="Pfam" id="PF00441"/>
    </source>
</evidence>
<keyword evidence="10" id="KW-1185">Reference proteome</keyword>
<dbReference type="Gene3D" id="2.40.110.10">
    <property type="entry name" value="Butyryl-CoA Dehydrogenase, subunit A, domain 2"/>
    <property type="match status" value="1"/>
</dbReference>
<organism evidence="9 10">
    <name type="scientific">Halteria grandinella</name>
    <dbReference type="NCBI Taxonomy" id="5974"/>
    <lineage>
        <taxon>Eukaryota</taxon>
        <taxon>Sar</taxon>
        <taxon>Alveolata</taxon>
        <taxon>Ciliophora</taxon>
        <taxon>Intramacronucleata</taxon>
        <taxon>Spirotrichea</taxon>
        <taxon>Stichotrichia</taxon>
        <taxon>Sporadotrichida</taxon>
        <taxon>Halteriidae</taxon>
        <taxon>Halteria</taxon>
    </lineage>
</organism>
<dbReference type="PANTHER" id="PTHR43188">
    <property type="entry name" value="ACYL-COENZYME A OXIDASE"/>
    <property type="match status" value="1"/>
</dbReference>
<dbReference type="PANTHER" id="PTHR43188:SF1">
    <property type="entry name" value="ACYL-COA DEHYDROGENASE"/>
    <property type="match status" value="1"/>
</dbReference>
<keyword evidence="4 5" id="KW-0274">FAD</keyword>
<comment type="similarity">
    <text evidence="2 5">Belongs to the acyl-CoA dehydrogenase family.</text>
</comment>
<evidence type="ECO:0000313" key="10">
    <source>
        <dbReference type="Proteomes" id="UP000785679"/>
    </source>
</evidence>
<feature type="domain" description="Acyl-CoA oxidase/dehydrogenase middle" evidence="7">
    <location>
        <begin position="150"/>
        <end position="243"/>
    </location>
</feature>
<dbReference type="SUPFAM" id="SSF47203">
    <property type="entry name" value="Acyl-CoA dehydrogenase C-terminal domain-like"/>
    <property type="match status" value="1"/>
</dbReference>
<dbReference type="Gene3D" id="1.20.140.10">
    <property type="entry name" value="Butyryl-CoA Dehydrogenase, subunit A, domain 3"/>
    <property type="match status" value="1"/>
</dbReference>
<evidence type="ECO:0000256" key="5">
    <source>
        <dbReference type="RuleBase" id="RU362125"/>
    </source>
</evidence>
<dbReference type="InterPro" id="IPR009075">
    <property type="entry name" value="AcylCo_DH/oxidase_C"/>
</dbReference>
<keyword evidence="5" id="KW-0560">Oxidoreductase</keyword>
<dbReference type="OrthoDB" id="435240at2759"/>
<dbReference type="Proteomes" id="UP000785679">
    <property type="component" value="Unassembled WGS sequence"/>
</dbReference>
<dbReference type="PROSITE" id="PS00073">
    <property type="entry name" value="ACYL_COA_DH_2"/>
    <property type="match status" value="1"/>
</dbReference>
<evidence type="ECO:0000256" key="1">
    <source>
        <dbReference type="ARBA" id="ARBA00001974"/>
    </source>
</evidence>
<dbReference type="EMBL" id="RRYP01009386">
    <property type="protein sequence ID" value="TNV79100.1"/>
    <property type="molecule type" value="Genomic_DNA"/>
</dbReference>
<feature type="domain" description="Acyl-CoA dehydrogenase/oxidase N-terminal" evidence="8">
    <location>
        <begin position="46"/>
        <end position="143"/>
    </location>
</feature>
<dbReference type="Pfam" id="PF00441">
    <property type="entry name" value="Acyl-CoA_dh_1"/>
    <property type="match status" value="1"/>
</dbReference>
<evidence type="ECO:0000256" key="2">
    <source>
        <dbReference type="ARBA" id="ARBA00009347"/>
    </source>
</evidence>
<protein>
    <recommendedName>
        <fullName evidence="11">Acyl-CoA dehydrogenase</fullName>
    </recommendedName>
</protein>
<dbReference type="InterPro" id="IPR036250">
    <property type="entry name" value="AcylCo_DH-like_C"/>
</dbReference>
<dbReference type="InterPro" id="IPR046373">
    <property type="entry name" value="Acyl-CoA_Oxase/DH_mid-dom_sf"/>
</dbReference>
<dbReference type="InterPro" id="IPR006091">
    <property type="entry name" value="Acyl-CoA_Oxase/DH_mid-dom"/>
</dbReference>
<evidence type="ECO:0000256" key="3">
    <source>
        <dbReference type="ARBA" id="ARBA00022630"/>
    </source>
</evidence>
<dbReference type="InterPro" id="IPR006089">
    <property type="entry name" value="Acyl-CoA_DH_CS"/>
</dbReference>
<dbReference type="InterPro" id="IPR013786">
    <property type="entry name" value="AcylCoA_DH/ox_N"/>
</dbReference>
<evidence type="ECO:0000259" key="8">
    <source>
        <dbReference type="Pfam" id="PF02771"/>
    </source>
</evidence>
<evidence type="ECO:0000259" key="7">
    <source>
        <dbReference type="Pfam" id="PF02770"/>
    </source>
</evidence>
<keyword evidence="3 5" id="KW-0285">Flavoprotein</keyword>
<evidence type="ECO:0000313" key="9">
    <source>
        <dbReference type="EMBL" id="TNV79100.1"/>
    </source>
</evidence>
<accession>A0A8J8T265</accession>
<dbReference type="Pfam" id="PF02770">
    <property type="entry name" value="Acyl-CoA_dh_M"/>
    <property type="match status" value="1"/>
</dbReference>
<evidence type="ECO:0008006" key="11">
    <source>
        <dbReference type="Google" id="ProtNLM"/>
    </source>
</evidence>
<dbReference type="Pfam" id="PF02771">
    <property type="entry name" value="Acyl-CoA_dh_N"/>
    <property type="match status" value="1"/>
</dbReference>
<comment type="cofactor">
    <cofactor evidence="1 5">
        <name>FAD</name>
        <dbReference type="ChEBI" id="CHEBI:57692"/>
    </cofactor>
</comment>
<dbReference type="InterPro" id="IPR009100">
    <property type="entry name" value="AcylCoA_DH/oxidase_NM_dom_sf"/>
</dbReference>
<sequence>MLEGHLTAGAKSSPAPSAKPTFTDCWSFFKMDDFLSEKGKASKAKVETLMQEVTPKLVEYYERTEFPQFMVDRIKALGVNGLDVKGYGSPELSITETGSLFYEFARWDVSIATFMVVQNCLGLSVVDRCGGEEQKRRILPDTIALRKFICFGLTEPTHGSDATGLLTTAKKTEGGFLITGMKRWIGNATFADYIIVWARNIDEGGKIQGFIVEKGSKGLSTSKIENKYSIRMVTNADINMENVFVPVNNRLENALDFATGANNILKHSRIYIAWLAVGTAAGALEQAFQYAQKRKQFGKEISGFQLNQEKLSRALGEVQAMLGMVQRVSKLYEQGQASMGMIAMTKAHCTRTAREVCQIARELVGGNGILLENHVMKQMLDLEGIHTYEGSYEINSLVSAREITGKSSFK</sequence>
<comment type="caution">
    <text evidence="9">The sequence shown here is derived from an EMBL/GenBank/DDBJ whole genome shotgun (WGS) entry which is preliminary data.</text>
</comment>
<proteinExistence type="inferred from homology"/>
<reference evidence="9" key="1">
    <citation type="submission" date="2019-06" db="EMBL/GenBank/DDBJ databases">
        <authorList>
            <person name="Zheng W."/>
        </authorList>
    </citation>
    <scope>NUCLEOTIDE SEQUENCE</scope>
    <source>
        <strain evidence="9">QDHG01</strain>
    </source>
</reference>
<dbReference type="InterPro" id="IPR037069">
    <property type="entry name" value="AcylCoA_DH/ox_N_sf"/>
</dbReference>
<name>A0A8J8T265_HALGN</name>